<evidence type="ECO:0000313" key="2">
    <source>
        <dbReference type="EMBL" id="OMO93019.1"/>
    </source>
</evidence>
<dbReference type="InterPro" id="IPR004158">
    <property type="entry name" value="DUF247_pln"/>
</dbReference>
<dbReference type="AlphaFoldDB" id="A0A1R3JDW4"/>
<keyword evidence="1" id="KW-0812">Transmembrane</keyword>
<dbReference type="OrthoDB" id="1750030at2759"/>
<organism evidence="2 3">
    <name type="scientific">Corchorus olitorius</name>
    <dbReference type="NCBI Taxonomy" id="93759"/>
    <lineage>
        <taxon>Eukaryota</taxon>
        <taxon>Viridiplantae</taxon>
        <taxon>Streptophyta</taxon>
        <taxon>Embryophyta</taxon>
        <taxon>Tracheophyta</taxon>
        <taxon>Spermatophyta</taxon>
        <taxon>Magnoliopsida</taxon>
        <taxon>eudicotyledons</taxon>
        <taxon>Gunneridae</taxon>
        <taxon>Pentapetalae</taxon>
        <taxon>rosids</taxon>
        <taxon>malvids</taxon>
        <taxon>Malvales</taxon>
        <taxon>Malvaceae</taxon>
        <taxon>Grewioideae</taxon>
        <taxon>Apeibeae</taxon>
        <taxon>Corchorus</taxon>
    </lineage>
</organism>
<proteinExistence type="predicted"/>
<reference evidence="3" key="1">
    <citation type="submission" date="2013-09" db="EMBL/GenBank/DDBJ databases">
        <title>Corchorus olitorius genome sequencing.</title>
        <authorList>
            <person name="Alam M."/>
            <person name="Haque M.S."/>
            <person name="Islam M.S."/>
            <person name="Emdad E.M."/>
            <person name="Islam M.M."/>
            <person name="Ahmed B."/>
            <person name="Halim A."/>
            <person name="Hossen Q.M.M."/>
            <person name="Hossain M.Z."/>
            <person name="Ahmed R."/>
            <person name="Khan M.M."/>
            <person name="Islam R."/>
            <person name="Rashid M.M."/>
            <person name="Khan S.A."/>
            <person name="Rahman M.S."/>
            <person name="Alam M."/>
            <person name="Yahiya A.S."/>
            <person name="Khan M.S."/>
            <person name="Azam M.S."/>
            <person name="Haque T."/>
            <person name="Lashkar M.Z.H."/>
            <person name="Akhand A.I."/>
            <person name="Morshed G."/>
            <person name="Roy S."/>
            <person name="Uddin K.S."/>
            <person name="Rabeya T."/>
            <person name="Hossain A.S."/>
            <person name="Chowdhury A."/>
            <person name="Snigdha A.R."/>
            <person name="Mortoza M.S."/>
            <person name="Matin S.A."/>
            <person name="Hoque S.M.E."/>
            <person name="Islam M.K."/>
            <person name="Roy D.K."/>
            <person name="Haider R."/>
            <person name="Moosa M.M."/>
            <person name="Elias S.M."/>
            <person name="Hasan A.M."/>
            <person name="Jahan S."/>
            <person name="Shafiuddin M."/>
            <person name="Mahmood N."/>
            <person name="Shommy N.S."/>
        </authorList>
    </citation>
    <scope>NUCLEOTIDE SEQUENCE [LARGE SCALE GENOMIC DNA]</scope>
    <source>
        <strain evidence="3">cv. O-4</strain>
    </source>
</reference>
<dbReference type="PANTHER" id="PTHR31170:SF17">
    <property type="match status" value="1"/>
</dbReference>
<comment type="caution">
    <text evidence="2">The sequence shown here is derived from an EMBL/GenBank/DDBJ whole genome shotgun (WGS) entry which is preliminary data.</text>
</comment>
<dbReference type="EMBL" id="AWUE01016306">
    <property type="protein sequence ID" value="OMO93019.1"/>
    <property type="molecule type" value="Genomic_DNA"/>
</dbReference>
<evidence type="ECO:0000313" key="3">
    <source>
        <dbReference type="Proteomes" id="UP000187203"/>
    </source>
</evidence>
<keyword evidence="1" id="KW-0472">Membrane</keyword>
<dbReference type="Pfam" id="PF03140">
    <property type="entry name" value="DUF247"/>
    <property type="match status" value="2"/>
</dbReference>
<keyword evidence="1" id="KW-1133">Transmembrane helix</keyword>
<dbReference type="Proteomes" id="UP000187203">
    <property type="component" value="Unassembled WGS sequence"/>
</dbReference>
<keyword evidence="3" id="KW-1185">Reference proteome</keyword>
<dbReference type="PANTHER" id="PTHR31170">
    <property type="entry name" value="BNAC04G53230D PROTEIN"/>
    <property type="match status" value="1"/>
</dbReference>
<evidence type="ECO:0000256" key="1">
    <source>
        <dbReference type="SAM" id="Phobius"/>
    </source>
</evidence>
<feature type="transmembrane region" description="Helical" evidence="1">
    <location>
        <begin position="270"/>
        <end position="290"/>
    </location>
</feature>
<accession>A0A1R3JDW4</accession>
<protein>
    <submittedName>
        <fullName evidence="2">Uncharacterized protein</fullName>
    </submittedName>
</protein>
<sequence>MAQSGRSDQSIEIEPLVHDLKAKLNNARSKPMPPILQSHCIFQTPSLLSRHKPEVFRPNYFSVGPMHHGKLVDGEKMKIQYLKGLLSRVVLANQAETMSNSEKAKEIKEQEILTDLINTVKSIEKQASCCYEGHDYAAELGDKFVDMLVLDGCFIIELFRKDSSQVAKGNDDPIYSVSCYRWFYHRNDYAMILSNLIDTIEDTQMLCKKGIIDNWVSAEVATKFFDKLYYNIYVKEFYYYELCDDLNNYCKRLWPRWRATYVHSYLSKSWIVVVVAAQLYAFTMFGLTFLQTFFTVKK</sequence>
<name>A0A1R3JDW4_9ROSI</name>
<gene>
    <name evidence="2" type="ORF">COLO4_17158</name>
</gene>
<dbReference type="STRING" id="93759.A0A1R3JDW4"/>